<proteinExistence type="inferred from homology"/>
<name>A0ABT5NIL9_9PSED</name>
<dbReference type="RefSeq" id="WP_273865264.1">
    <property type="nucleotide sequence ID" value="NZ_JAMDHD010000042.1"/>
</dbReference>
<reference evidence="8" key="1">
    <citation type="submission" date="2022-05" db="EMBL/GenBank/DDBJ databases">
        <title>Novel Pseudomonas spp. Isolated from a Rainbow Trout Aquaculture Facility.</title>
        <authorList>
            <person name="Testerman T."/>
            <person name="Graf J."/>
        </authorList>
    </citation>
    <scope>NUCLEOTIDE SEQUENCE</scope>
    <source>
        <strain evidence="8">ID1050</strain>
    </source>
</reference>
<feature type="transmembrane region" description="Helical" evidence="7">
    <location>
        <begin position="19"/>
        <end position="37"/>
    </location>
</feature>
<dbReference type="Proteomes" id="UP001148189">
    <property type="component" value="Unassembled WGS sequence"/>
</dbReference>
<dbReference type="PANTHER" id="PTHR33452:SF1">
    <property type="entry name" value="INNER MEMBRANE PROTEIN YPHA-RELATED"/>
    <property type="match status" value="1"/>
</dbReference>
<evidence type="ECO:0000313" key="8">
    <source>
        <dbReference type="EMBL" id="MDD0988131.1"/>
    </source>
</evidence>
<evidence type="ECO:0000256" key="1">
    <source>
        <dbReference type="ARBA" id="ARBA00004651"/>
    </source>
</evidence>
<keyword evidence="4 7" id="KW-0812">Transmembrane</keyword>
<evidence type="ECO:0000256" key="3">
    <source>
        <dbReference type="ARBA" id="ARBA00022475"/>
    </source>
</evidence>
<evidence type="ECO:0000313" key="9">
    <source>
        <dbReference type="Proteomes" id="UP001148189"/>
    </source>
</evidence>
<evidence type="ECO:0000256" key="6">
    <source>
        <dbReference type="ARBA" id="ARBA00023136"/>
    </source>
</evidence>
<keyword evidence="5 7" id="KW-1133">Transmembrane helix</keyword>
<gene>
    <name evidence="8" type="ORF">M5G21_24560</name>
</gene>
<organism evidence="8 9">
    <name type="scientific">Pseudomonas shahriarae</name>
    <dbReference type="NCBI Taxonomy" id="2745512"/>
    <lineage>
        <taxon>Bacteria</taxon>
        <taxon>Pseudomonadati</taxon>
        <taxon>Pseudomonadota</taxon>
        <taxon>Gammaproteobacteria</taxon>
        <taxon>Pseudomonadales</taxon>
        <taxon>Pseudomonadaceae</taxon>
        <taxon>Pseudomonas</taxon>
    </lineage>
</organism>
<feature type="transmembrane region" description="Helical" evidence="7">
    <location>
        <begin position="98"/>
        <end position="123"/>
    </location>
</feature>
<accession>A0ABT5NIL9</accession>
<comment type="caution">
    <text evidence="8">The sequence shown here is derived from an EMBL/GenBank/DDBJ whole genome shotgun (WGS) entry which is preliminary data.</text>
</comment>
<keyword evidence="9" id="KW-1185">Reference proteome</keyword>
<comment type="similarity">
    <text evidence="2">Belongs to the DoxX family.</text>
</comment>
<evidence type="ECO:0000256" key="7">
    <source>
        <dbReference type="SAM" id="Phobius"/>
    </source>
</evidence>
<evidence type="ECO:0000256" key="4">
    <source>
        <dbReference type="ARBA" id="ARBA00022692"/>
    </source>
</evidence>
<keyword evidence="3" id="KW-1003">Cell membrane</keyword>
<sequence length="161" mass="17800">MNTAATRLIARATQTFGNIPYSLIALIARFSMAAVFWKSGQTKVQGFAVDLIDGTFELGVPQLANSTVPLFKSEYHVPFVPAEVAAYLATFAEHFFPVLILLGLATRFSALALLGMTLVIQLFVYPDAYPTHGTWIALLLLLMAKGPGRVSMDHWIARRWR</sequence>
<evidence type="ECO:0000256" key="5">
    <source>
        <dbReference type="ARBA" id="ARBA00022989"/>
    </source>
</evidence>
<dbReference type="InterPro" id="IPR051907">
    <property type="entry name" value="DoxX-like_oxidoreductase"/>
</dbReference>
<protein>
    <submittedName>
        <fullName evidence="8">DoxX family protein</fullName>
    </submittedName>
</protein>
<comment type="subcellular location">
    <subcellularLocation>
        <location evidence="1">Cell membrane</location>
        <topology evidence="1">Multi-pass membrane protein</topology>
    </subcellularLocation>
</comment>
<dbReference type="EMBL" id="JAMDHD010000042">
    <property type="protein sequence ID" value="MDD0988131.1"/>
    <property type="molecule type" value="Genomic_DNA"/>
</dbReference>
<dbReference type="InterPro" id="IPR032808">
    <property type="entry name" value="DoxX"/>
</dbReference>
<evidence type="ECO:0000256" key="2">
    <source>
        <dbReference type="ARBA" id="ARBA00006679"/>
    </source>
</evidence>
<keyword evidence="6 7" id="KW-0472">Membrane</keyword>
<dbReference type="Pfam" id="PF07681">
    <property type="entry name" value="DoxX"/>
    <property type="match status" value="1"/>
</dbReference>
<dbReference type="PANTHER" id="PTHR33452">
    <property type="entry name" value="OXIDOREDUCTASE CATD-RELATED"/>
    <property type="match status" value="1"/>
</dbReference>
<feature type="transmembrane region" description="Helical" evidence="7">
    <location>
        <begin position="135"/>
        <end position="152"/>
    </location>
</feature>